<dbReference type="PANTHER" id="PTHR11802">
    <property type="entry name" value="SERINE PROTEASE FAMILY S10 SERINE CARBOXYPEPTIDASE"/>
    <property type="match status" value="1"/>
</dbReference>
<evidence type="ECO:0000313" key="4">
    <source>
        <dbReference type="Proteomes" id="UP000006038"/>
    </source>
</evidence>
<reference evidence="3" key="1">
    <citation type="journal article" date="2013" name="Nat. Commun.">
        <title>Whole-genome sequencing of Oryza brachyantha reveals mechanisms underlying Oryza genome evolution.</title>
        <authorList>
            <person name="Chen J."/>
            <person name="Huang Q."/>
            <person name="Gao D."/>
            <person name="Wang J."/>
            <person name="Lang Y."/>
            <person name="Liu T."/>
            <person name="Li B."/>
            <person name="Bai Z."/>
            <person name="Luis Goicoechea J."/>
            <person name="Liang C."/>
            <person name="Chen C."/>
            <person name="Zhang W."/>
            <person name="Sun S."/>
            <person name="Liao Y."/>
            <person name="Zhang X."/>
            <person name="Yang L."/>
            <person name="Song C."/>
            <person name="Wang M."/>
            <person name="Shi J."/>
            <person name="Liu G."/>
            <person name="Liu J."/>
            <person name="Zhou H."/>
            <person name="Zhou W."/>
            <person name="Yu Q."/>
            <person name="An N."/>
            <person name="Chen Y."/>
            <person name="Cai Q."/>
            <person name="Wang B."/>
            <person name="Liu B."/>
            <person name="Min J."/>
            <person name="Huang Y."/>
            <person name="Wu H."/>
            <person name="Li Z."/>
            <person name="Zhang Y."/>
            <person name="Yin Y."/>
            <person name="Song W."/>
            <person name="Jiang J."/>
            <person name="Jackson S.A."/>
            <person name="Wing R.A."/>
            <person name="Wang J."/>
            <person name="Chen M."/>
        </authorList>
    </citation>
    <scope>NUCLEOTIDE SEQUENCE [LARGE SCALE GENOMIC DNA]</scope>
    <source>
        <strain evidence="3">cv. IRGC 101232</strain>
    </source>
</reference>
<feature type="chain" id="PRO_5003775650" description="Serine carboxypeptidase-like" evidence="2">
    <location>
        <begin position="41"/>
        <end position="204"/>
    </location>
</feature>
<dbReference type="GO" id="GO:0006508">
    <property type="term" value="P:proteolysis"/>
    <property type="evidence" value="ECO:0007669"/>
    <property type="project" value="InterPro"/>
</dbReference>
<dbReference type="Gramene" id="OB11G20160.1">
    <property type="protein sequence ID" value="OB11G20160.1"/>
    <property type="gene ID" value="OB11G20160"/>
</dbReference>
<dbReference type="Pfam" id="PF00450">
    <property type="entry name" value="Peptidase_S10"/>
    <property type="match status" value="1"/>
</dbReference>
<dbReference type="GO" id="GO:0019748">
    <property type="term" value="P:secondary metabolic process"/>
    <property type="evidence" value="ECO:0007669"/>
    <property type="project" value="TreeGrafter"/>
</dbReference>
<dbReference type="Gene3D" id="3.40.50.1820">
    <property type="entry name" value="alpha/beta hydrolase"/>
    <property type="match status" value="1"/>
</dbReference>
<dbReference type="PANTHER" id="PTHR11802:SF204">
    <property type="entry name" value="OS11G0460800 PROTEIN"/>
    <property type="match status" value="1"/>
</dbReference>
<dbReference type="GO" id="GO:0016747">
    <property type="term" value="F:acyltransferase activity, transferring groups other than amino-acyl groups"/>
    <property type="evidence" value="ECO:0007669"/>
    <property type="project" value="TreeGrafter"/>
</dbReference>
<proteinExistence type="inferred from homology"/>
<feature type="signal peptide" evidence="2">
    <location>
        <begin position="1"/>
        <end position="40"/>
    </location>
</feature>
<name>J3N880_ORYBR</name>
<dbReference type="GO" id="GO:0004185">
    <property type="term" value="F:serine-type carboxypeptidase activity"/>
    <property type="evidence" value="ECO:0007669"/>
    <property type="project" value="InterPro"/>
</dbReference>
<evidence type="ECO:0000256" key="1">
    <source>
        <dbReference type="ARBA" id="ARBA00009431"/>
    </source>
</evidence>
<dbReference type="STRING" id="4533.J3N880"/>
<reference evidence="3" key="2">
    <citation type="submission" date="2013-04" db="UniProtKB">
        <authorList>
            <consortium name="EnsemblPlants"/>
        </authorList>
    </citation>
    <scope>IDENTIFICATION</scope>
</reference>
<dbReference type="OMA" id="PRYTHTK"/>
<dbReference type="eggNOG" id="KOG1282">
    <property type="taxonomic scope" value="Eukaryota"/>
</dbReference>
<keyword evidence="4" id="KW-1185">Reference proteome</keyword>
<keyword evidence="2" id="KW-0732">Signal</keyword>
<dbReference type="EnsemblPlants" id="OB11G20160.1">
    <property type="protein sequence ID" value="OB11G20160.1"/>
    <property type="gene ID" value="OB11G20160"/>
</dbReference>
<dbReference type="InterPro" id="IPR001563">
    <property type="entry name" value="Peptidase_S10"/>
</dbReference>
<organism evidence="3">
    <name type="scientific">Oryza brachyantha</name>
    <name type="common">malo sina</name>
    <dbReference type="NCBI Taxonomy" id="4533"/>
    <lineage>
        <taxon>Eukaryota</taxon>
        <taxon>Viridiplantae</taxon>
        <taxon>Streptophyta</taxon>
        <taxon>Embryophyta</taxon>
        <taxon>Tracheophyta</taxon>
        <taxon>Spermatophyta</taxon>
        <taxon>Magnoliopsida</taxon>
        <taxon>Liliopsida</taxon>
        <taxon>Poales</taxon>
        <taxon>Poaceae</taxon>
        <taxon>BOP clade</taxon>
        <taxon>Oryzoideae</taxon>
        <taxon>Oryzeae</taxon>
        <taxon>Oryzinae</taxon>
        <taxon>Oryza</taxon>
    </lineage>
</organism>
<dbReference type="SUPFAM" id="SSF53474">
    <property type="entry name" value="alpha/beta-Hydrolases"/>
    <property type="match status" value="1"/>
</dbReference>
<dbReference type="InterPro" id="IPR029058">
    <property type="entry name" value="AB_hydrolase_fold"/>
</dbReference>
<dbReference type="Proteomes" id="UP000006038">
    <property type="component" value="Chromosome 11"/>
</dbReference>
<dbReference type="HOGENOM" id="CLU_008523_0_3_1"/>
<protein>
    <recommendedName>
        <fullName evidence="5">Serine carboxypeptidase-like</fullName>
    </recommendedName>
</protein>
<evidence type="ECO:0000313" key="3">
    <source>
        <dbReference type="EnsemblPlants" id="OB11G20160.1"/>
    </source>
</evidence>
<evidence type="ECO:0000256" key="2">
    <source>
        <dbReference type="SAM" id="SignalP"/>
    </source>
</evidence>
<comment type="similarity">
    <text evidence="1">Belongs to the peptidase S10 family.</text>
</comment>
<dbReference type="AlphaFoldDB" id="J3N880"/>
<sequence length="204" mass="22331">MMVTTTVTSTSCGGGHCRWWSWLPLACFLLLSWLAAISPAATVAGRAVTSLPGFDGPLPFSLETGYVEVDESMGIRLFYYFVQSENDPDNDPLMVWLLGGPGCSGLNGIVQEIGPFQFATKWQYRGGVPRLIYRPETWTKFSNIIFVDSPVGTGFSYADREEGFKSSDSKAVKQLLISCESGFRIIQGSQQILSILVVNPTVVP</sequence>
<evidence type="ECO:0008006" key="5">
    <source>
        <dbReference type="Google" id="ProtNLM"/>
    </source>
</evidence>
<accession>J3N880</accession>